<evidence type="ECO:0000256" key="1">
    <source>
        <dbReference type="SAM" id="MobiDB-lite"/>
    </source>
</evidence>
<reference evidence="2" key="1">
    <citation type="journal article" date="2015" name="Genome Biol. Evol.">
        <title>Organellar Genomes of White Spruce (Picea glauca): Assembly and Annotation.</title>
        <authorList>
            <person name="Jackman S.D."/>
            <person name="Warren R.L."/>
            <person name="Gibb E.A."/>
            <person name="Vandervalk B.P."/>
            <person name="Mohamadi H."/>
            <person name="Chu J."/>
            <person name="Raymond A."/>
            <person name="Pleasance S."/>
            <person name="Coope R."/>
            <person name="Wildung M.R."/>
            <person name="Ritland C.E."/>
            <person name="Bousquet J."/>
            <person name="Jones S.J."/>
            <person name="Bohlmann J."/>
            <person name="Birol I."/>
        </authorList>
    </citation>
    <scope>NUCLEOTIDE SEQUENCE [LARGE SCALE GENOMIC DNA]</scope>
    <source>
        <tissue evidence="2">Flushing bud</tissue>
    </source>
</reference>
<evidence type="ECO:0000313" key="2">
    <source>
        <dbReference type="EMBL" id="KUM45763.1"/>
    </source>
</evidence>
<comment type="caution">
    <text evidence="2">The sequence shown here is derived from an EMBL/GenBank/DDBJ whole genome shotgun (WGS) entry which is preliminary data.</text>
</comment>
<keyword evidence="2" id="KW-0496">Mitochondrion</keyword>
<protein>
    <submittedName>
        <fullName evidence="2">Uncharacterized protein</fullName>
    </submittedName>
</protein>
<accession>A0A101LV83</accession>
<feature type="compositionally biased region" description="Low complexity" evidence="1">
    <location>
        <begin position="16"/>
        <end position="29"/>
    </location>
</feature>
<sequence>MAMPLSAAEMAYQAIQSSSADTDQSSSASEKQTNKASPARLIRSID</sequence>
<proteinExistence type="predicted"/>
<gene>
    <name evidence="2" type="ORF">ABT39_MTgene2329</name>
</gene>
<geneLocation type="mitochondrion" evidence="2"/>
<organism evidence="2">
    <name type="scientific">Picea glauca</name>
    <name type="common">White spruce</name>
    <name type="synonym">Pinus glauca</name>
    <dbReference type="NCBI Taxonomy" id="3330"/>
    <lineage>
        <taxon>Eukaryota</taxon>
        <taxon>Viridiplantae</taxon>
        <taxon>Streptophyta</taxon>
        <taxon>Embryophyta</taxon>
        <taxon>Tracheophyta</taxon>
        <taxon>Spermatophyta</taxon>
        <taxon>Pinopsida</taxon>
        <taxon>Pinidae</taxon>
        <taxon>Conifers I</taxon>
        <taxon>Pinales</taxon>
        <taxon>Pinaceae</taxon>
        <taxon>Picea</taxon>
    </lineage>
</organism>
<feature type="region of interest" description="Disordered" evidence="1">
    <location>
        <begin position="1"/>
        <end position="46"/>
    </location>
</feature>
<dbReference type="EMBL" id="LKAM01000016">
    <property type="protein sequence ID" value="KUM45763.1"/>
    <property type="molecule type" value="Genomic_DNA"/>
</dbReference>
<name>A0A101LV83_PICGL</name>
<dbReference type="AlphaFoldDB" id="A0A101LV83"/>